<proteinExistence type="inferred from homology"/>
<name>B8GDS8_METPE</name>
<dbReference type="InterPro" id="IPR001732">
    <property type="entry name" value="UDP-Glc/GDP-Man_DH_N"/>
</dbReference>
<dbReference type="Pfam" id="PF03721">
    <property type="entry name" value="UDPG_MGDP_dh_N"/>
    <property type="match status" value="1"/>
</dbReference>
<dbReference type="InterPro" id="IPR017476">
    <property type="entry name" value="UDP-Glc/GDP-Man"/>
</dbReference>
<dbReference type="SUPFAM" id="SSF48179">
    <property type="entry name" value="6-phosphogluconate dehydrogenase C-terminal domain-like"/>
    <property type="match status" value="1"/>
</dbReference>
<dbReference type="InterPro" id="IPR028359">
    <property type="entry name" value="UDP_ManNAc/GlcNAc_DH"/>
</dbReference>
<dbReference type="GeneID" id="7271611"/>
<gene>
    <name evidence="10" type="ordered locus">Mpal_2131</name>
</gene>
<dbReference type="SUPFAM" id="SSF52413">
    <property type="entry name" value="UDP-glucose/GDP-mannose dehydrogenase C-terminal domain"/>
    <property type="match status" value="1"/>
</dbReference>
<dbReference type="eggNOG" id="arCOG00252">
    <property type="taxonomic scope" value="Archaea"/>
</dbReference>
<dbReference type="Gene3D" id="3.40.50.720">
    <property type="entry name" value="NAD(P)-binding Rossmann-like Domain"/>
    <property type="match status" value="2"/>
</dbReference>
<evidence type="ECO:0000259" key="9">
    <source>
        <dbReference type="SMART" id="SM00984"/>
    </source>
</evidence>
<dbReference type="GO" id="GO:0016628">
    <property type="term" value="F:oxidoreductase activity, acting on the CH-CH group of donors, NAD or NADP as acceptor"/>
    <property type="evidence" value="ECO:0007669"/>
    <property type="project" value="InterPro"/>
</dbReference>
<dbReference type="InterPro" id="IPR008927">
    <property type="entry name" value="6-PGluconate_DH-like_C_sf"/>
</dbReference>
<evidence type="ECO:0000256" key="8">
    <source>
        <dbReference type="PIRNR" id="PIRNR000124"/>
    </source>
</evidence>
<evidence type="ECO:0000256" key="2">
    <source>
        <dbReference type="ARBA" id="ARBA00012935"/>
    </source>
</evidence>
<dbReference type="NCBIfam" id="TIGR03026">
    <property type="entry name" value="NDP-sugDHase"/>
    <property type="match status" value="1"/>
</dbReference>
<dbReference type="PIRSF" id="PIRSF000124">
    <property type="entry name" value="UDPglc_GDPman_dh"/>
    <property type="match status" value="1"/>
</dbReference>
<dbReference type="OrthoDB" id="372050at2157"/>
<evidence type="ECO:0000256" key="3">
    <source>
        <dbReference type="ARBA" id="ARBA00016796"/>
    </source>
</evidence>
<dbReference type="GO" id="GO:0051287">
    <property type="term" value="F:NAD binding"/>
    <property type="evidence" value="ECO:0007669"/>
    <property type="project" value="InterPro"/>
</dbReference>
<dbReference type="InterPro" id="IPR036291">
    <property type="entry name" value="NAD(P)-bd_dom_sf"/>
</dbReference>
<dbReference type="SMART" id="SM00984">
    <property type="entry name" value="UDPG_MGDP_dh_C"/>
    <property type="match status" value="1"/>
</dbReference>
<dbReference type="PIRSF" id="PIRSF500136">
    <property type="entry name" value="UDP_ManNAc_DH"/>
    <property type="match status" value="1"/>
</dbReference>
<dbReference type="Pfam" id="PF03720">
    <property type="entry name" value="UDPG_MGDP_dh_C"/>
    <property type="match status" value="1"/>
</dbReference>
<dbReference type="HOGENOM" id="CLU_023810_3_1_2"/>
<dbReference type="STRING" id="521011.Mpal_2131"/>
<dbReference type="GO" id="GO:0000271">
    <property type="term" value="P:polysaccharide biosynthetic process"/>
    <property type="evidence" value="ECO:0007669"/>
    <property type="project" value="InterPro"/>
</dbReference>
<reference evidence="10 11" key="1">
    <citation type="journal article" date="2015" name="Genome Announc.">
        <title>Complete Genome Sequence of Methanosphaerula palustris E1-9CT, a Hydrogenotrophic Methanogen Isolated from a Minerotrophic Fen Peatland.</title>
        <authorList>
            <person name="Cadillo-Quiroz H."/>
            <person name="Browne P."/>
            <person name="Kyrpides N."/>
            <person name="Woyke T."/>
            <person name="Goodwin L."/>
            <person name="Detter C."/>
            <person name="Yavitt J.B."/>
            <person name="Zinder S.H."/>
        </authorList>
    </citation>
    <scope>NUCLEOTIDE SEQUENCE [LARGE SCALE GENOMIC DNA]</scope>
    <source>
        <strain evidence="11">ATCC BAA-1556 / DSM 19958 / E1-9c</strain>
    </source>
</reference>
<keyword evidence="4" id="KW-0560">Oxidoreductase</keyword>
<dbReference type="PANTHER" id="PTHR43491">
    <property type="entry name" value="UDP-N-ACETYL-D-MANNOSAMINE DEHYDROGENASE"/>
    <property type="match status" value="1"/>
</dbReference>
<comment type="catalytic activity">
    <reaction evidence="7">
        <text>UDP-N-acetyl-alpha-D-mannosamine + 2 NAD(+) + H2O = UDP-N-acetyl-alpha-D-mannosaminouronate + 2 NADH + 3 H(+)</text>
        <dbReference type="Rhea" id="RHEA:25780"/>
        <dbReference type="ChEBI" id="CHEBI:15377"/>
        <dbReference type="ChEBI" id="CHEBI:15378"/>
        <dbReference type="ChEBI" id="CHEBI:57540"/>
        <dbReference type="ChEBI" id="CHEBI:57945"/>
        <dbReference type="ChEBI" id="CHEBI:68623"/>
        <dbReference type="ChEBI" id="CHEBI:70731"/>
        <dbReference type="EC" id="1.1.1.336"/>
    </reaction>
</comment>
<evidence type="ECO:0000256" key="6">
    <source>
        <dbReference type="ARBA" id="ARBA00030172"/>
    </source>
</evidence>
<organism evidence="10 11">
    <name type="scientific">Methanosphaerula palustris (strain ATCC BAA-1556 / DSM 19958 / E1-9c)</name>
    <dbReference type="NCBI Taxonomy" id="521011"/>
    <lineage>
        <taxon>Archaea</taxon>
        <taxon>Methanobacteriati</taxon>
        <taxon>Methanobacteriota</taxon>
        <taxon>Stenosarchaea group</taxon>
        <taxon>Methanomicrobia</taxon>
        <taxon>Methanomicrobiales</taxon>
        <taxon>Methanoregulaceae</taxon>
        <taxon>Methanosphaerula</taxon>
    </lineage>
</organism>
<dbReference type="RefSeq" id="WP_012618748.1">
    <property type="nucleotide sequence ID" value="NC_011832.1"/>
</dbReference>
<dbReference type="InterPro" id="IPR014027">
    <property type="entry name" value="UDP-Glc/GDP-Man_DH_C"/>
</dbReference>
<dbReference type="PANTHER" id="PTHR43491:SF2">
    <property type="entry name" value="UDP-N-ACETYL-D-MANNOSAMINE DEHYDROGENASE"/>
    <property type="match status" value="1"/>
</dbReference>
<dbReference type="Pfam" id="PF00984">
    <property type="entry name" value="UDPG_MGDP_dh"/>
    <property type="match status" value="1"/>
</dbReference>
<dbReference type="KEGG" id="mpl:Mpal_2131"/>
<protein>
    <recommendedName>
        <fullName evidence="3">UDP-N-acetyl-D-mannosamine dehydrogenase</fullName>
        <ecNumber evidence="2">1.1.1.336</ecNumber>
    </recommendedName>
    <alternativeName>
        <fullName evidence="6">UDP-ManNAc 6-dehydrogenase</fullName>
    </alternativeName>
</protein>
<dbReference type="InterPro" id="IPR036220">
    <property type="entry name" value="UDP-Glc/GDP-Man_DH_C_sf"/>
</dbReference>
<evidence type="ECO:0000313" key="11">
    <source>
        <dbReference type="Proteomes" id="UP000002457"/>
    </source>
</evidence>
<keyword evidence="11" id="KW-1185">Reference proteome</keyword>
<dbReference type="InterPro" id="IPR014026">
    <property type="entry name" value="UDP-Glc/GDP-Man_DH_dimer"/>
</dbReference>
<feature type="domain" description="UDP-glucose/GDP-mannose dehydrogenase C-terminal" evidence="9">
    <location>
        <begin position="305"/>
        <end position="404"/>
    </location>
</feature>
<evidence type="ECO:0000256" key="4">
    <source>
        <dbReference type="ARBA" id="ARBA00023002"/>
    </source>
</evidence>
<sequence length="417" mass="45961">MVQKSVTDKTVCVVGLGYVGYPLAEAFSHHLKTIGFDIDARKIGIINETPGNKVQATTDPSHIGEADIIIIAVPTPVTKAKDPDLMPVISAAETIGKHIKKGAIVVLESTVYPGVTEELMAPMIEKMSGFTCGKEFKIGYSPERINPGDEEHILPKITKIVSGMDEETLETLASLYSLVTTVYRAENIRTAEAAKVIENIQRDLNIALMNELSLIFQKMGLDTQAVLEAAGTKWNFHHYRPGLVGGHCIPVDPYYLVYKAEELGYHPQVILAGRAINDFMPKHVAELAIKGMNDAGKVIRDSKVLILGLTYKENVPDTRESPSHEMIKELREFRADVYGYDPLLSEADINQFGVKPLKDLNGFKADCIIINVPHDAFKSLTLEGVEKMSNGTPVVIDVKGMRKQWADPACKVCYTRL</sequence>
<dbReference type="GO" id="GO:0089714">
    <property type="term" value="F:UDP-N-acetyl-D-mannosamine dehydrogenase activity"/>
    <property type="evidence" value="ECO:0007669"/>
    <property type="project" value="UniProtKB-EC"/>
</dbReference>
<evidence type="ECO:0000313" key="10">
    <source>
        <dbReference type="EMBL" id="ACL17429.1"/>
    </source>
</evidence>
<dbReference type="SUPFAM" id="SSF51735">
    <property type="entry name" value="NAD(P)-binding Rossmann-fold domains"/>
    <property type="match status" value="1"/>
</dbReference>
<accession>B8GDS8</accession>
<evidence type="ECO:0000256" key="7">
    <source>
        <dbReference type="ARBA" id="ARBA00049130"/>
    </source>
</evidence>
<dbReference type="EMBL" id="CP001338">
    <property type="protein sequence ID" value="ACL17429.1"/>
    <property type="molecule type" value="Genomic_DNA"/>
</dbReference>
<comment type="similarity">
    <text evidence="1 8">Belongs to the UDP-glucose/GDP-mannose dehydrogenase family.</text>
</comment>
<evidence type="ECO:0000256" key="1">
    <source>
        <dbReference type="ARBA" id="ARBA00006601"/>
    </source>
</evidence>
<dbReference type="Proteomes" id="UP000002457">
    <property type="component" value="Chromosome"/>
</dbReference>
<dbReference type="EC" id="1.1.1.336" evidence="2"/>
<dbReference type="AlphaFoldDB" id="B8GDS8"/>
<evidence type="ECO:0000256" key="5">
    <source>
        <dbReference type="ARBA" id="ARBA00023027"/>
    </source>
</evidence>
<keyword evidence="5" id="KW-0520">NAD</keyword>